<name>H6WYK4_9CAUD</name>
<evidence type="ECO:0000313" key="2">
    <source>
        <dbReference type="Proteomes" id="UP000008024"/>
    </source>
</evidence>
<dbReference type="RefSeq" id="YP_007007047.1">
    <property type="nucleotide sequence ID" value="NC_019524.2"/>
</dbReference>
<proteinExistence type="predicted"/>
<dbReference type="OrthoDB" id="11815at10239"/>
<protein>
    <submittedName>
        <fullName evidence="1">Uncharacterized protein</fullName>
    </submittedName>
</protein>
<reference evidence="1 2" key="1">
    <citation type="journal article" date="2012" name="J. Virol.">
        <title>Complete Genome Sequence of the Enterobacter cancerogenus Bacteriophage Enc34.</title>
        <authorList>
            <person name="Kazaks A."/>
            <person name="Dislers A."/>
            <person name="Lipowsky G."/>
            <person name="Nikolajeva V."/>
            <person name="Tars K."/>
        </authorList>
    </citation>
    <scope>NUCLEOTIDE SEQUENCE [LARGE SCALE GENOMIC DNA]</scope>
</reference>
<dbReference type="KEGG" id="vg:14014040"/>
<sequence length="162" mass="18647">MRGEIFAVELARQQSVNRQQLKWNRYMAVKRIVRRILAGDQDVCMPILSKEDWTVFGMFYGITRSPSSARMSNLGHRYPPAFITRPNCPIHWSLVYRKGRSSAPWKNEDDAYAEHTKDEIPTGHDSAPRIMTPKSVVLLKYGYTTGMFFHINPSITSKVLRG</sequence>
<dbReference type="GeneID" id="14014040"/>
<organism evidence="1 2">
    <name type="scientific">Hafnia phage Enc34</name>
    <dbReference type="NCBI Taxonomy" id="1150990"/>
    <lineage>
        <taxon>Viruses</taxon>
        <taxon>Duplodnaviria</taxon>
        <taxon>Heunggongvirae</taxon>
        <taxon>Uroviricota</taxon>
        <taxon>Caudoviricetes</taxon>
        <taxon>Casjensviridae</taxon>
        <taxon>Enchivirus</taxon>
        <taxon>Enchivirus Enc34</taxon>
    </lineage>
</organism>
<dbReference type="Proteomes" id="UP000008024">
    <property type="component" value="Segment"/>
</dbReference>
<evidence type="ECO:0000313" key="1">
    <source>
        <dbReference type="EMBL" id="AFB84059.1"/>
    </source>
</evidence>
<dbReference type="EMBL" id="JQ340774">
    <property type="protein sequence ID" value="AFB84059.1"/>
    <property type="molecule type" value="Genomic_DNA"/>
</dbReference>
<keyword evidence="2" id="KW-1185">Reference proteome</keyword>
<accession>H6WYK4</accession>